<protein>
    <submittedName>
        <fullName evidence="1">Uncharacterized protein</fullName>
    </submittedName>
</protein>
<evidence type="ECO:0000313" key="1">
    <source>
        <dbReference type="EMBL" id="CAG6760666.1"/>
    </source>
</evidence>
<organism evidence="1">
    <name type="scientific">Cacopsylla melanoneura</name>
    <dbReference type="NCBI Taxonomy" id="428564"/>
    <lineage>
        <taxon>Eukaryota</taxon>
        <taxon>Metazoa</taxon>
        <taxon>Ecdysozoa</taxon>
        <taxon>Arthropoda</taxon>
        <taxon>Hexapoda</taxon>
        <taxon>Insecta</taxon>
        <taxon>Pterygota</taxon>
        <taxon>Neoptera</taxon>
        <taxon>Paraneoptera</taxon>
        <taxon>Hemiptera</taxon>
        <taxon>Sternorrhyncha</taxon>
        <taxon>Psylloidea</taxon>
        <taxon>Psyllidae</taxon>
        <taxon>Psyllinae</taxon>
        <taxon>Cacopsylla</taxon>
    </lineage>
</organism>
<name>A0A8D9A8E2_9HEMI</name>
<reference evidence="1" key="1">
    <citation type="submission" date="2021-05" db="EMBL/GenBank/DDBJ databases">
        <authorList>
            <person name="Alioto T."/>
            <person name="Alioto T."/>
            <person name="Gomez Garrido J."/>
        </authorList>
    </citation>
    <scope>NUCLEOTIDE SEQUENCE</scope>
</reference>
<sequence length="121" mass="13869">MYGGYKFTFPSALRCGESVWRCANHRSCDVKIHTDSEVSKVLKARIIHSPIPAEKKFKDMYVLATLCKLMLFLNKKGCFAPEPLSHYFRALPFTSMPFRKLKNSVRIFRSGRDSNPQPPGQ</sequence>
<dbReference type="AlphaFoldDB" id="A0A8D9A8E2"/>
<proteinExistence type="predicted"/>
<dbReference type="EMBL" id="HBUF01557292">
    <property type="protein sequence ID" value="CAG6760666.1"/>
    <property type="molecule type" value="Transcribed_RNA"/>
</dbReference>
<accession>A0A8D9A8E2</accession>